<proteinExistence type="predicted"/>
<dbReference type="Pfam" id="PF07331">
    <property type="entry name" value="TctB"/>
    <property type="match status" value="1"/>
</dbReference>
<reference evidence="3" key="1">
    <citation type="journal article" date="2014" name="Front. Microbiol.">
        <title>High frequency of phylogenetically diverse reductive dehalogenase-homologous genes in deep subseafloor sedimentary metagenomes.</title>
        <authorList>
            <person name="Kawai M."/>
            <person name="Futagami T."/>
            <person name="Toyoda A."/>
            <person name="Takaki Y."/>
            <person name="Nishi S."/>
            <person name="Hori S."/>
            <person name="Arai W."/>
            <person name="Tsubouchi T."/>
            <person name="Morono Y."/>
            <person name="Uchiyama I."/>
            <person name="Ito T."/>
            <person name="Fujiyama A."/>
            <person name="Inagaki F."/>
            <person name="Takami H."/>
        </authorList>
    </citation>
    <scope>NUCLEOTIDE SEQUENCE</scope>
    <source>
        <strain evidence="3">Expedition CK06-06</strain>
    </source>
</reference>
<gene>
    <name evidence="3" type="ORF">S12H4_36465</name>
</gene>
<feature type="transmembrane region" description="Helical" evidence="1">
    <location>
        <begin position="7"/>
        <end position="26"/>
    </location>
</feature>
<protein>
    <recommendedName>
        <fullName evidence="2">DUF1468 domain-containing protein</fullName>
    </recommendedName>
</protein>
<feature type="transmembrane region" description="Helical" evidence="1">
    <location>
        <begin position="121"/>
        <end position="143"/>
    </location>
</feature>
<evidence type="ECO:0000259" key="2">
    <source>
        <dbReference type="Pfam" id="PF07331"/>
    </source>
</evidence>
<dbReference type="AlphaFoldDB" id="X1SEH6"/>
<feature type="transmembrane region" description="Helical" evidence="1">
    <location>
        <begin position="73"/>
        <end position="92"/>
    </location>
</feature>
<sequence>MGKKDIFLSIIFIVISITIYILTYQFPQQTVALSPKVFPRFVSTCLFILSITLLIQGIAGVKKDSEQKKVQPMFYKAFILRLLLMILLAFFYTRILPLIGYVLATPPFIAGAMLLFNEKRWIWIIAVSIITTTLLYVLFRLIFRIPLPRFDLF</sequence>
<name>X1SEH6_9ZZZZ</name>
<dbReference type="InterPro" id="IPR009936">
    <property type="entry name" value="DUF1468"/>
</dbReference>
<keyword evidence="1" id="KW-1133">Transmembrane helix</keyword>
<feature type="transmembrane region" description="Helical" evidence="1">
    <location>
        <begin position="38"/>
        <end position="61"/>
    </location>
</feature>
<evidence type="ECO:0000256" key="1">
    <source>
        <dbReference type="SAM" id="Phobius"/>
    </source>
</evidence>
<accession>X1SEH6</accession>
<keyword evidence="1" id="KW-0812">Transmembrane</keyword>
<dbReference type="EMBL" id="BARW01021739">
    <property type="protein sequence ID" value="GAI91422.1"/>
    <property type="molecule type" value="Genomic_DNA"/>
</dbReference>
<feature type="domain" description="DUF1468" evidence="2">
    <location>
        <begin position="8"/>
        <end position="148"/>
    </location>
</feature>
<evidence type="ECO:0000313" key="3">
    <source>
        <dbReference type="EMBL" id="GAI91422.1"/>
    </source>
</evidence>
<comment type="caution">
    <text evidence="3">The sequence shown here is derived from an EMBL/GenBank/DDBJ whole genome shotgun (WGS) entry which is preliminary data.</text>
</comment>
<keyword evidence="1" id="KW-0472">Membrane</keyword>
<organism evidence="3">
    <name type="scientific">marine sediment metagenome</name>
    <dbReference type="NCBI Taxonomy" id="412755"/>
    <lineage>
        <taxon>unclassified sequences</taxon>
        <taxon>metagenomes</taxon>
        <taxon>ecological metagenomes</taxon>
    </lineage>
</organism>